<dbReference type="Pfam" id="PF21948">
    <property type="entry name" value="LplA-B_cat"/>
    <property type="match status" value="1"/>
</dbReference>
<evidence type="ECO:0000313" key="5">
    <source>
        <dbReference type="EMBL" id="MBU6080902.1"/>
    </source>
</evidence>
<sequence>MKHELLKLNQLNLIEDTNPDKSDVLSSFAMDDTLCMSAGESNESTIRFWVHRPTAVLGIPDSRLPNIDEAVDYLTNQQHDVIIRNSGGLAVVLDEGILNISLIFPHGKNIDIHEGYQAMVSFVQWIFEDEPIEIEAYEIEDSYCPGTYDLSVNGKKFAGVSQRRVKDGTAVQVYLAIEGSGSERAELVRQFYQIGKNDEETKFTYPEVNPQVMVTLEEVLNKPMSVEDLVSKINRKLTDNGVQLTKKVLNEQETEWFEKRLNMMKKRNEQMNSQ</sequence>
<comment type="function">
    <text evidence="3">Catalyzes the amidotransfer (transamidation) of the octanoyl moiety from octanoyl-GcvH to the lipoyl domain of the E2 subunit of lipoate-dependent enzymes.</text>
</comment>
<dbReference type="CDD" id="cd16443">
    <property type="entry name" value="LplA"/>
    <property type="match status" value="1"/>
</dbReference>
<evidence type="ECO:0000313" key="6">
    <source>
        <dbReference type="Proteomes" id="UP000812672"/>
    </source>
</evidence>
<keyword evidence="5" id="KW-0436">Ligase</keyword>
<evidence type="ECO:0000259" key="4">
    <source>
        <dbReference type="PROSITE" id="PS51733"/>
    </source>
</evidence>
<keyword evidence="1 3" id="KW-0808">Transferase</keyword>
<feature type="domain" description="BPL/LPL catalytic" evidence="4">
    <location>
        <begin position="40"/>
        <end position="224"/>
    </location>
</feature>
<evidence type="ECO:0000256" key="3">
    <source>
        <dbReference type="HAMAP-Rule" id="MF_02119"/>
    </source>
</evidence>
<dbReference type="InterPro" id="IPR024897">
    <property type="entry name" value="LipL"/>
</dbReference>
<dbReference type="Proteomes" id="UP000812672">
    <property type="component" value="Unassembled WGS sequence"/>
</dbReference>
<comment type="catalytic activity">
    <reaction evidence="3">
        <text>N(6)-octanoyl-L-lysyl-[glycine-cleavage complex H protein] + L-lysyl-[lipoyl-carrier protein] = N(6)-octanoyl-L-lysyl-[lipoyl-carrier protein] + L-lysyl-[glycine-cleavage complex H protein]</text>
        <dbReference type="Rhea" id="RHEA:20213"/>
        <dbReference type="Rhea" id="RHEA-COMP:10500"/>
        <dbReference type="Rhea" id="RHEA-COMP:10501"/>
        <dbReference type="Rhea" id="RHEA-COMP:10503"/>
        <dbReference type="Rhea" id="RHEA-COMP:10504"/>
        <dbReference type="ChEBI" id="CHEBI:29969"/>
        <dbReference type="ChEBI" id="CHEBI:78809"/>
        <dbReference type="EC" id="2.3.1.204"/>
    </reaction>
</comment>
<keyword evidence="6" id="KW-1185">Reference proteome</keyword>
<dbReference type="PANTHER" id="PTHR43679">
    <property type="entry name" value="OCTANOYLTRANSFERASE LIPM-RELATED"/>
    <property type="match status" value="1"/>
</dbReference>
<dbReference type="PANTHER" id="PTHR43679:SF2">
    <property type="entry name" value="OCTANOYL-[GCVH]:PROTEIN N-OCTANOYLTRANSFERASE"/>
    <property type="match status" value="1"/>
</dbReference>
<comment type="miscellaneous">
    <text evidence="3">The reaction proceeds via a thioester-linked acyl-enzyme intermediate.</text>
</comment>
<dbReference type="InterPro" id="IPR050664">
    <property type="entry name" value="Octanoyltrans_LipM/LipL"/>
</dbReference>
<protein>
    <recommendedName>
        <fullName evidence="3">Octanoyl-[GcvH]:protein N-octanoyltransferase</fullName>
        <ecNumber evidence="3">2.3.1.204</ecNumber>
    </recommendedName>
    <alternativeName>
        <fullName evidence="3">Octanoyl-[GcvH]:E2 amidotransferase</fullName>
    </alternativeName>
</protein>
<dbReference type="GO" id="GO:0016874">
    <property type="term" value="F:ligase activity"/>
    <property type="evidence" value="ECO:0007669"/>
    <property type="project" value="UniProtKB-KW"/>
</dbReference>
<feature type="active site" description="Acyl-thioester intermediate" evidence="3">
    <location>
        <position position="144"/>
    </location>
</feature>
<keyword evidence="2 3" id="KW-0012">Acyltransferase</keyword>
<dbReference type="PROSITE" id="PS51733">
    <property type="entry name" value="BPL_LPL_CATALYTIC"/>
    <property type="match status" value="1"/>
</dbReference>
<evidence type="ECO:0000256" key="1">
    <source>
        <dbReference type="ARBA" id="ARBA00022679"/>
    </source>
</evidence>
<name>A0ABS6GR47_9BACI</name>
<dbReference type="HAMAP" id="MF_02119">
    <property type="entry name" value="LipL"/>
    <property type="match status" value="1"/>
</dbReference>
<gene>
    <name evidence="3" type="primary">lipL</name>
    <name evidence="5" type="ORF">KQ486_07710</name>
</gene>
<dbReference type="RefSeq" id="WP_216687251.1">
    <property type="nucleotide sequence ID" value="NZ_CAUPKR010000025.1"/>
</dbReference>
<comment type="caution">
    <text evidence="5">The sequence shown here is derived from an EMBL/GenBank/DDBJ whole genome shotgun (WGS) entry which is preliminary data.</text>
</comment>
<dbReference type="EMBL" id="JAHLZF010000009">
    <property type="protein sequence ID" value="MBU6080902.1"/>
    <property type="molecule type" value="Genomic_DNA"/>
</dbReference>
<accession>A0ABS6GR47</accession>
<organism evidence="5 6">
    <name type="scientific">Allobacillus halotolerans</name>
    <dbReference type="NCBI Taxonomy" id="570278"/>
    <lineage>
        <taxon>Bacteria</taxon>
        <taxon>Bacillati</taxon>
        <taxon>Bacillota</taxon>
        <taxon>Bacilli</taxon>
        <taxon>Bacillales</taxon>
        <taxon>Bacillaceae</taxon>
        <taxon>Allobacillus</taxon>
    </lineage>
</organism>
<dbReference type="InterPro" id="IPR004143">
    <property type="entry name" value="BPL_LPL_catalytic"/>
</dbReference>
<reference evidence="5 6" key="1">
    <citation type="journal article" date="2011" name="Int. J. Syst. Evol. Microbiol.">
        <title>Allobacillus halotolerans gen. nov., sp. nov. isolated from shrimp paste.</title>
        <authorList>
            <person name="Sheu S.Y."/>
            <person name="Arun A.B."/>
            <person name="Jiang S.R."/>
            <person name="Young C.C."/>
            <person name="Chen W.M."/>
        </authorList>
    </citation>
    <scope>NUCLEOTIDE SEQUENCE [LARGE SCALE GENOMIC DNA]</scope>
    <source>
        <strain evidence="5 6">LMG 24826</strain>
    </source>
</reference>
<proteinExistence type="inferred from homology"/>
<comment type="similarity">
    <text evidence="3">Belongs to the octanoyltransferase LipL family.</text>
</comment>
<dbReference type="EC" id="2.3.1.204" evidence="3"/>
<evidence type="ECO:0000256" key="2">
    <source>
        <dbReference type="ARBA" id="ARBA00023315"/>
    </source>
</evidence>
<comment type="pathway">
    <text evidence="3">Protein modification; protein lipoylation via endogenous pathway; protein N(6)-(lipoyl)lysine from octanoyl-[acyl-carrier-protein].</text>
</comment>
<feature type="site" description="Lowers pKa of active site Cys" evidence="3">
    <location>
        <position position="156"/>
    </location>
</feature>